<dbReference type="Pfam" id="PF01695">
    <property type="entry name" value="IstB_IS21"/>
    <property type="match status" value="1"/>
</dbReference>
<gene>
    <name evidence="1" type="ORF">GAY12_13600</name>
</gene>
<dbReference type="GO" id="GO:0005524">
    <property type="term" value="F:ATP binding"/>
    <property type="evidence" value="ECO:0007669"/>
    <property type="project" value="InterPro"/>
</dbReference>
<sequence>MEYKVVFFNMIKFSEEVTTASLTGNFLKYMDKLMKYDLIILDDFALRSIDEQTRIALYQLLDDNKENYRLSIIITSL</sequence>
<evidence type="ECO:0000313" key="1">
    <source>
        <dbReference type="EMBL" id="KAB6633864.1"/>
    </source>
</evidence>
<dbReference type="RefSeq" id="WP_117695016.1">
    <property type="nucleotide sequence ID" value="NZ_CP143952.1"/>
</dbReference>
<dbReference type="AlphaFoldDB" id="A0A6I1AVQ1"/>
<dbReference type="InterPro" id="IPR027417">
    <property type="entry name" value="P-loop_NTPase"/>
</dbReference>
<dbReference type="InterPro" id="IPR002611">
    <property type="entry name" value="IstB_ATP-bd"/>
</dbReference>
<reference evidence="1 2" key="1">
    <citation type="journal article" date="2019" name="Nat. Med.">
        <title>A library of human gut bacterial isolates paired with longitudinal multiomics data enables mechanistic microbiome research.</title>
        <authorList>
            <person name="Poyet M."/>
            <person name="Groussin M."/>
            <person name="Gibbons S.M."/>
            <person name="Avila-Pacheco J."/>
            <person name="Jiang X."/>
            <person name="Kearney S.M."/>
            <person name="Perrotta A.R."/>
            <person name="Berdy B."/>
            <person name="Zhao S."/>
            <person name="Lieberman T.D."/>
            <person name="Swanson P.K."/>
            <person name="Smith M."/>
            <person name="Roesemann S."/>
            <person name="Alexander J.E."/>
            <person name="Rich S.A."/>
            <person name="Livny J."/>
            <person name="Vlamakis H."/>
            <person name="Clish C."/>
            <person name="Bullock K."/>
            <person name="Deik A."/>
            <person name="Scott J."/>
            <person name="Pierce K.A."/>
            <person name="Xavier R.J."/>
            <person name="Alm E.J."/>
        </authorList>
    </citation>
    <scope>NUCLEOTIDE SEQUENCE [LARGE SCALE GENOMIC DNA]</scope>
    <source>
        <strain evidence="1 2">BIOML-A98</strain>
    </source>
</reference>
<dbReference type="EMBL" id="WDAL01000026">
    <property type="protein sequence ID" value="KAB6633864.1"/>
    <property type="molecule type" value="Genomic_DNA"/>
</dbReference>
<evidence type="ECO:0000313" key="2">
    <source>
        <dbReference type="Proteomes" id="UP000462015"/>
    </source>
</evidence>
<protein>
    <submittedName>
        <fullName evidence="1">Uncharacterized protein</fullName>
    </submittedName>
</protein>
<dbReference type="Gene3D" id="3.40.50.300">
    <property type="entry name" value="P-loop containing nucleotide triphosphate hydrolases"/>
    <property type="match status" value="1"/>
</dbReference>
<dbReference type="SUPFAM" id="SSF52540">
    <property type="entry name" value="P-loop containing nucleoside triphosphate hydrolases"/>
    <property type="match status" value="1"/>
</dbReference>
<proteinExistence type="predicted"/>
<name>A0A6I1AVQ1_PHOVU</name>
<dbReference type="Proteomes" id="UP000462015">
    <property type="component" value="Unassembled WGS sequence"/>
</dbReference>
<comment type="caution">
    <text evidence="1">The sequence shown here is derived from an EMBL/GenBank/DDBJ whole genome shotgun (WGS) entry which is preliminary data.</text>
</comment>
<accession>A0A6I1AVQ1</accession>
<organism evidence="1 2">
    <name type="scientific">Phocaeicola vulgatus</name>
    <name type="common">Bacteroides vulgatus</name>
    <dbReference type="NCBI Taxonomy" id="821"/>
    <lineage>
        <taxon>Bacteria</taxon>
        <taxon>Pseudomonadati</taxon>
        <taxon>Bacteroidota</taxon>
        <taxon>Bacteroidia</taxon>
        <taxon>Bacteroidales</taxon>
        <taxon>Bacteroidaceae</taxon>
        <taxon>Phocaeicola</taxon>
    </lineage>
</organism>